<protein>
    <submittedName>
        <fullName evidence="1">Uncharacterized protein</fullName>
    </submittedName>
</protein>
<accession>A0A0B5FTW8</accession>
<sequence>MPEAVYAPLSFSVVQGDEFQFVLQRPQDAYAFVVLMRTLLCTSGLSPAPSFRSAIGIGELTVGKGD</sequence>
<dbReference type="Proteomes" id="UP000035036">
    <property type="component" value="Chromosome"/>
</dbReference>
<dbReference type="AlphaFoldDB" id="A0A0B5FTW8"/>
<organism evidence="1 2">
    <name type="scientific">Geoalkalibacter subterraneus</name>
    <dbReference type="NCBI Taxonomy" id="483547"/>
    <lineage>
        <taxon>Bacteria</taxon>
        <taxon>Pseudomonadati</taxon>
        <taxon>Thermodesulfobacteriota</taxon>
        <taxon>Desulfuromonadia</taxon>
        <taxon>Desulfuromonadales</taxon>
        <taxon>Geoalkalibacteraceae</taxon>
        <taxon>Geoalkalibacter</taxon>
    </lineage>
</organism>
<evidence type="ECO:0000313" key="2">
    <source>
        <dbReference type="Proteomes" id="UP000035036"/>
    </source>
</evidence>
<keyword evidence="2" id="KW-1185">Reference proteome</keyword>
<evidence type="ECO:0000313" key="1">
    <source>
        <dbReference type="EMBL" id="AJF07630.1"/>
    </source>
</evidence>
<gene>
    <name evidence="1" type="ORF">GSUB_15220</name>
</gene>
<dbReference type="EMBL" id="CP010311">
    <property type="protein sequence ID" value="AJF07630.1"/>
    <property type="molecule type" value="Genomic_DNA"/>
</dbReference>
<reference evidence="1 2" key="1">
    <citation type="journal article" date="2015" name="Genome Announc.">
        <title>Genomes of Geoalkalibacter ferrihydriticus Z-0531T and Geoalkalibacter subterraneus Red1T, Two Haloalkaliphilic Metal-Reducing Deltaproteobacteria.</title>
        <authorList>
            <person name="Badalamenti J.P."/>
            <person name="Krajmalnik-Brown R."/>
            <person name="Torres C.I."/>
            <person name="Bond D.R."/>
        </authorList>
    </citation>
    <scope>NUCLEOTIDE SEQUENCE [LARGE SCALE GENOMIC DNA]</scope>
    <source>
        <strain evidence="1 2">Red1</strain>
    </source>
</reference>
<dbReference type="KEGG" id="gsb:GSUB_15220"/>
<name>A0A0B5FTW8_9BACT</name>
<dbReference type="HOGENOM" id="CLU_2825002_0_0_7"/>
<proteinExistence type="predicted"/>